<protein>
    <recommendedName>
        <fullName evidence="10">Major facilitator superfamily (MFS) profile domain-containing protein</fullName>
    </recommendedName>
</protein>
<keyword evidence="5 9" id="KW-0812">Transmembrane</keyword>
<feature type="transmembrane region" description="Helical" evidence="9">
    <location>
        <begin position="345"/>
        <end position="366"/>
    </location>
</feature>
<feature type="transmembrane region" description="Helical" evidence="9">
    <location>
        <begin position="12"/>
        <end position="35"/>
    </location>
</feature>
<dbReference type="PROSITE" id="PS50850">
    <property type="entry name" value="MFS"/>
    <property type="match status" value="1"/>
</dbReference>
<dbReference type="InterPro" id="IPR003663">
    <property type="entry name" value="Sugar/inositol_transpt"/>
</dbReference>
<name>A0AAV1LI38_9NEOP</name>
<dbReference type="FunFam" id="1.20.1250.20:FF:000218">
    <property type="entry name" value="facilitated trehalose transporter Tret1"/>
    <property type="match status" value="1"/>
</dbReference>
<dbReference type="InterPro" id="IPR036259">
    <property type="entry name" value="MFS_trans_sf"/>
</dbReference>
<evidence type="ECO:0000256" key="9">
    <source>
        <dbReference type="SAM" id="Phobius"/>
    </source>
</evidence>
<dbReference type="EMBL" id="CAVLGL010000090">
    <property type="protein sequence ID" value="CAK1594663.1"/>
    <property type="molecule type" value="Genomic_DNA"/>
</dbReference>
<keyword evidence="6 9" id="KW-1133">Transmembrane helix</keyword>
<dbReference type="AlphaFoldDB" id="A0AAV1LI38"/>
<feature type="transmembrane region" description="Helical" evidence="9">
    <location>
        <begin position="247"/>
        <end position="269"/>
    </location>
</feature>
<dbReference type="PRINTS" id="PR00171">
    <property type="entry name" value="SUGRTRNSPORT"/>
</dbReference>
<keyword evidence="2" id="KW-0813">Transport</keyword>
<feature type="transmembrane region" description="Helical" evidence="9">
    <location>
        <begin position="312"/>
        <end position="333"/>
    </location>
</feature>
<dbReference type="PANTHER" id="PTHR48021:SF1">
    <property type="entry name" value="GH07001P-RELATED"/>
    <property type="match status" value="1"/>
</dbReference>
<dbReference type="GO" id="GO:0022857">
    <property type="term" value="F:transmembrane transporter activity"/>
    <property type="evidence" value="ECO:0007669"/>
    <property type="project" value="InterPro"/>
</dbReference>
<sequence>MEANNNIRRQLLTVFCTYIGQMSIGYALGWTSAILPKLEDEDQSPLQSLLSESEASLIGSLIYVGAMTAPIITTNLANTKGRKPCLILSGILNILAYILLALSTNLAMIFVGRVIVGSAVGTLLIMNVVYIGEIASTKIRGILLSGAGVAMTAGTILTYSTGPFITYAATAYLGLILSLCFLLSLYFIPESPIFYVLRGDDSKAKEVLQTLGRVQEMDVVLTSKEYETNYFKQEWKILFTVKDNRRALFITASLQILQEASGILAVVFFSTNIFKLASSSIAPDIATIIIGMTQLVGSLIAPLIIEKSRRILLLLSTALCSLSLALLGAYFYLDGLDYEFITKIQWLPLATLILYFLAYNMGFSVIPSTLAGEMFQLNVRNVGSTFVIFCGWLCGFGVTSAFGYMVTELGGDITFWIFSGTCAIAFFFTIFYVPETKGQTLTQIQKMLSERY</sequence>
<evidence type="ECO:0000256" key="7">
    <source>
        <dbReference type="ARBA" id="ARBA00023136"/>
    </source>
</evidence>
<evidence type="ECO:0000256" key="3">
    <source>
        <dbReference type="ARBA" id="ARBA00022475"/>
    </source>
</evidence>
<evidence type="ECO:0000256" key="6">
    <source>
        <dbReference type="ARBA" id="ARBA00022989"/>
    </source>
</evidence>
<dbReference type="InterPro" id="IPR020846">
    <property type="entry name" value="MFS_dom"/>
</dbReference>
<gene>
    <name evidence="11" type="ORF">PARMNEM_LOCUS14263</name>
</gene>
<feature type="transmembrane region" description="Helical" evidence="9">
    <location>
        <begin position="108"/>
        <end position="130"/>
    </location>
</feature>
<dbReference type="Gene3D" id="1.20.1250.20">
    <property type="entry name" value="MFS general substrate transporter like domains"/>
    <property type="match status" value="1"/>
</dbReference>
<dbReference type="InterPro" id="IPR005828">
    <property type="entry name" value="MFS_sugar_transport-like"/>
</dbReference>
<feature type="transmembrane region" description="Helical" evidence="9">
    <location>
        <begin position="413"/>
        <end position="433"/>
    </location>
</feature>
<evidence type="ECO:0000256" key="8">
    <source>
        <dbReference type="ARBA" id="ARBA00023180"/>
    </source>
</evidence>
<evidence type="ECO:0000313" key="11">
    <source>
        <dbReference type="EMBL" id="CAK1594663.1"/>
    </source>
</evidence>
<feature type="domain" description="Major facilitator superfamily (MFS) profile" evidence="10">
    <location>
        <begin position="13"/>
        <end position="437"/>
    </location>
</feature>
<evidence type="ECO:0000256" key="1">
    <source>
        <dbReference type="ARBA" id="ARBA00004651"/>
    </source>
</evidence>
<organism evidence="11 12">
    <name type="scientific">Parnassius mnemosyne</name>
    <name type="common">clouded apollo</name>
    <dbReference type="NCBI Taxonomy" id="213953"/>
    <lineage>
        <taxon>Eukaryota</taxon>
        <taxon>Metazoa</taxon>
        <taxon>Ecdysozoa</taxon>
        <taxon>Arthropoda</taxon>
        <taxon>Hexapoda</taxon>
        <taxon>Insecta</taxon>
        <taxon>Pterygota</taxon>
        <taxon>Neoptera</taxon>
        <taxon>Endopterygota</taxon>
        <taxon>Lepidoptera</taxon>
        <taxon>Glossata</taxon>
        <taxon>Ditrysia</taxon>
        <taxon>Papilionoidea</taxon>
        <taxon>Papilionidae</taxon>
        <taxon>Parnassiinae</taxon>
        <taxon>Parnassini</taxon>
        <taxon>Parnassius</taxon>
        <taxon>Driopa</taxon>
    </lineage>
</organism>
<dbReference type="Pfam" id="PF00083">
    <property type="entry name" value="Sugar_tr"/>
    <property type="match status" value="1"/>
</dbReference>
<evidence type="ECO:0000256" key="4">
    <source>
        <dbReference type="ARBA" id="ARBA00022597"/>
    </source>
</evidence>
<dbReference type="Proteomes" id="UP001314205">
    <property type="component" value="Unassembled WGS sequence"/>
</dbReference>
<dbReference type="InterPro" id="IPR050549">
    <property type="entry name" value="MFS_Trehalose_Transporter"/>
</dbReference>
<feature type="transmembrane region" description="Helical" evidence="9">
    <location>
        <begin position="386"/>
        <end position="407"/>
    </location>
</feature>
<dbReference type="GO" id="GO:0005886">
    <property type="term" value="C:plasma membrane"/>
    <property type="evidence" value="ECO:0007669"/>
    <property type="project" value="UniProtKB-SubCell"/>
</dbReference>
<keyword evidence="3" id="KW-1003">Cell membrane</keyword>
<evidence type="ECO:0000259" key="10">
    <source>
        <dbReference type="PROSITE" id="PS50850"/>
    </source>
</evidence>
<keyword evidence="4" id="KW-0762">Sugar transport</keyword>
<evidence type="ECO:0000313" key="12">
    <source>
        <dbReference type="Proteomes" id="UP001314205"/>
    </source>
</evidence>
<dbReference type="PANTHER" id="PTHR48021">
    <property type="match status" value="1"/>
</dbReference>
<accession>A0AAV1LI38</accession>
<keyword evidence="8" id="KW-0325">Glycoprotein</keyword>
<evidence type="ECO:0000256" key="2">
    <source>
        <dbReference type="ARBA" id="ARBA00022448"/>
    </source>
</evidence>
<keyword evidence="7 9" id="KW-0472">Membrane</keyword>
<evidence type="ECO:0000256" key="5">
    <source>
        <dbReference type="ARBA" id="ARBA00022692"/>
    </source>
</evidence>
<feature type="transmembrane region" description="Helical" evidence="9">
    <location>
        <begin position="85"/>
        <end position="102"/>
    </location>
</feature>
<comment type="caution">
    <text evidence="11">The sequence shown here is derived from an EMBL/GenBank/DDBJ whole genome shotgun (WGS) entry which is preliminary data.</text>
</comment>
<feature type="transmembrane region" description="Helical" evidence="9">
    <location>
        <begin position="281"/>
        <end position="305"/>
    </location>
</feature>
<feature type="transmembrane region" description="Helical" evidence="9">
    <location>
        <begin position="165"/>
        <end position="188"/>
    </location>
</feature>
<keyword evidence="12" id="KW-1185">Reference proteome</keyword>
<feature type="transmembrane region" description="Helical" evidence="9">
    <location>
        <begin position="55"/>
        <end position="73"/>
    </location>
</feature>
<feature type="transmembrane region" description="Helical" evidence="9">
    <location>
        <begin position="142"/>
        <end position="159"/>
    </location>
</feature>
<comment type="subcellular location">
    <subcellularLocation>
        <location evidence="1">Cell membrane</location>
        <topology evidence="1">Multi-pass membrane protein</topology>
    </subcellularLocation>
</comment>
<dbReference type="SUPFAM" id="SSF103473">
    <property type="entry name" value="MFS general substrate transporter"/>
    <property type="match status" value="1"/>
</dbReference>
<proteinExistence type="predicted"/>
<reference evidence="11 12" key="1">
    <citation type="submission" date="2023-11" db="EMBL/GenBank/DDBJ databases">
        <authorList>
            <person name="Hedman E."/>
            <person name="Englund M."/>
            <person name="Stromberg M."/>
            <person name="Nyberg Akerstrom W."/>
            <person name="Nylinder S."/>
            <person name="Jareborg N."/>
            <person name="Kallberg Y."/>
            <person name="Kronander E."/>
        </authorList>
    </citation>
    <scope>NUCLEOTIDE SEQUENCE [LARGE SCALE GENOMIC DNA]</scope>
</reference>